<dbReference type="Proteomes" id="UP001221898">
    <property type="component" value="Unassembled WGS sequence"/>
</dbReference>
<gene>
    <name evidence="2" type="ORF">AAFF_G00004400</name>
</gene>
<organism evidence="2 3">
    <name type="scientific">Aldrovandia affinis</name>
    <dbReference type="NCBI Taxonomy" id="143900"/>
    <lineage>
        <taxon>Eukaryota</taxon>
        <taxon>Metazoa</taxon>
        <taxon>Chordata</taxon>
        <taxon>Craniata</taxon>
        <taxon>Vertebrata</taxon>
        <taxon>Euteleostomi</taxon>
        <taxon>Actinopterygii</taxon>
        <taxon>Neopterygii</taxon>
        <taxon>Teleostei</taxon>
        <taxon>Notacanthiformes</taxon>
        <taxon>Halosauridae</taxon>
        <taxon>Aldrovandia</taxon>
    </lineage>
</organism>
<feature type="region of interest" description="Disordered" evidence="1">
    <location>
        <begin position="50"/>
        <end position="71"/>
    </location>
</feature>
<protein>
    <submittedName>
        <fullName evidence="2">Uncharacterized protein</fullName>
    </submittedName>
</protein>
<reference evidence="2" key="1">
    <citation type="journal article" date="2023" name="Science">
        <title>Genome structures resolve the early diversification of teleost fishes.</title>
        <authorList>
            <person name="Parey E."/>
            <person name="Louis A."/>
            <person name="Montfort J."/>
            <person name="Bouchez O."/>
            <person name="Roques C."/>
            <person name="Iampietro C."/>
            <person name="Lluch J."/>
            <person name="Castinel A."/>
            <person name="Donnadieu C."/>
            <person name="Desvignes T."/>
            <person name="Floi Bucao C."/>
            <person name="Jouanno E."/>
            <person name="Wen M."/>
            <person name="Mejri S."/>
            <person name="Dirks R."/>
            <person name="Jansen H."/>
            <person name="Henkel C."/>
            <person name="Chen W.J."/>
            <person name="Zahm M."/>
            <person name="Cabau C."/>
            <person name="Klopp C."/>
            <person name="Thompson A.W."/>
            <person name="Robinson-Rechavi M."/>
            <person name="Braasch I."/>
            <person name="Lecointre G."/>
            <person name="Bobe J."/>
            <person name="Postlethwait J.H."/>
            <person name="Berthelot C."/>
            <person name="Roest Crollius H."/>
            <person name="Guiguen Y."/>
        </authorList>
    </citation>
    <scope>NUCLEOTIDE SEQUENCE</scope>
    <source>
        <strain evidence="2">NC1722</strain>
    </source>
</reference>
<name>A0AAD7TFB1_9TELE</name>
<sequence length="71" mass="7790">MFVLTPEPQSRRTILPQGESVTFPMWLTTSGEPGGGSIPITKTKIWTHPSGRHGQAFHANEPAVNRGVEKH</sequence>
<keyword evidence="3" id="KW-1185">Reference proteome</keyword>
<proteinExistence type="predicted"/>
<accession>A0AAD7TFB1</accession>
<dbReference type="AlphaFoldDB" id="A0AAD7TFB1"/>
<comment type="caution">
    <text evidence="2">The sequence shown here is derived from an EMBL/GenBank/DDBJ whole genome shotgun (WGS) entry which is preliminary data.</text>
</comment>
<evidence type="ECO:0000313" key="3">
    <source>
        <dbReference type="Proteomes" id="UP001221898"/>
    </source>
</evidence>
<evidence type="ECO:0000256" key="1">
    <source>
        <dbReference type="SAM" id="MobiDB-lite"/>
    </source>
</evidence>
<evidence type="ECO:0000313" key="2">
    <source>
        <dbReference type="EMBL" id="KAJ8418941.1"/>
    </source>
</evidence>
<dbReference type="EMBL" id="JAINUG010000001">
    <property type="protein sequence ID" value="KAJ8418941.1"/>
    <property type="molecule type" value="Genomic_DNA"/>
</dbReference>